<organism evidence="9 10">
    <name type="scientific">Mumia zhuanghuii</name>
    <dbReference type="NCBI Taxonomy" id="2585211"/>
    <lineage>
        <taxon>Bacteria</taxon>
        <taxon>Bacillati</taxon>
        <taxon>Actinomycetota</taxon>
        <taxon>Actinomycetes</taxon>
        <taxon>Propionibacteriales</taxon>
        <taxon>Nocardioidaceae</taxon>
        <taxon>Mumia</taxon>
    </lineage>
</organism>
<evidence type="ECO:0000256" key="1">
    <source>
        <dbReference type="ARBA" id="ARBA00004141"/>
    </source>
</evidence>
<proteinExistence type="inferred from homology"/>
<evidence type="ECO:0000313" key="9">
    <source>
        <dbReference type="EMBL" id="TNC44192.1"/>
    </source>
</evidence>
<feature type="transmembrane region" description="Helical" evidence="7">
    <location>
        <begin position="230"/>
        <end position="249"/>
    </location>
</feature>
<feature type="transmembrane region" description="Helical" evidence="7">
    <location>
        <begin position="148"/>
        <end position="169"/>
    </location>
</feature>
<feature type="transmembrane region" description="Helical" evidence="7">
    <location>
        <begin position="181"/>
        <end position="210"/>
    </location>
</feature>
<sequence>MVVAAQPDRCPRRRRPVRREARPRPPPSGRPPVTTPSYALSFGRVARHPAIIVFAALAVVHLVLVAADTGLSQSVTKALLVPALAVWVVAVGGPRLLVVALFFSWVGDVALEVDGMFLLGMAGFALAHVCFVTWFVRNGALAGLRRRWWVVLVGLVAWAATITALWGPLGDEEPGLRLPILVYSLLLTATAVTAFGVNVLAGVGGALFLLSDTLIALDIAGMSRPEPGGVWVMVTYLAAQVLLSVGMVHTDRVRSSIHDATGDAVHTGGSIR</sequence>
<dbReference type="GO" id="GO:0016787">
    <property type="term" value="F:hydrolase activity"/>
    <property type="evidence" value="ECO:0007669"/>
    <property type="project" value="TreeGrafter"/>
</dbReference>
<evidence type="ECO:0000256" key="6">
    <source>
        <dbReference type="SAM" id="MobiDB-lite"/>
    </source>
</evidence>
<evidence type="ECO:0000256" key="7">
    <source>
        <dbReference type="SAM" id="Phobius"/>
    </source>
</evidence>
<accession>A0A5C4MJM7</accession>
<keyword evidence="5 7" id="KW-0472">Membrane</keyword>
<dbReference type="EMBL" id="VDFR01000075">
    <property type="protein sequence ID" value="TNC44192.1"/>
    <property type="molecule type" value="Genomic_DNA"/>
</dbReference>
<comment type="subcellular location">
    <subcellularLocation>
        <location evidence="1">Membrane</location>
        <topology evidence="1">Multi-pass membrane protein</topology>
    </subcellularLocation>
</comment>
<protein>
    <submittedName>
        <fullName evidence="9">Lysoplasmalogenase</fullName>
    </submittedName>
</protein>
<dbReference type="Proteomes" id="UP000306740">
    <property type="component" value="Unassembled WGS sequence"/>
</dbReference>
<evidence type="ECO:0000313" key="8">
    <source>
        <dbReference type="EMBL" id="TNC37481.1"/>
    </source>
</evidence>
<keyword evidence="3 7" id="KW-0812">Transmembrane</keyword>
<comment type="caution">
    <text evidence="9">The sequence shown here is derived from an EMBL/GenBank/DDBJ whole genome shotgun (WGS) entry which is preliminary data.</text>
</comment>
<dbReference type="EMBL" id="VDFR01000127">
    <property type="protein sequence ID" value="TNC37481.1"/>
    <property type="molecule type" value="Genomic_DNA"/>
</dbReference>
<feature type="transmembrane region" description="Helical" evidence="7">
    <location>
        <begin position="50"/>
        <end position="67"/>
    </location>
</feature>
<gene>
    <name evidence="9" type="ORF">FHE65_17110</name>
    <name evidence="8" type="ORF">FHE65_25020</name>
</gene>
<evidence type="ECO:0000256" key="5">
    <source>
        <dbReference type="ARBA" id="ARBA00023136"/>
    </source>
</evidence>
<reference evidence="9 10" key="1">
    <citation type="submission" date="2019-05" db="EMBL/GenBank/DDBJ databases">
        <title>Mumia sp. nov., isolated from the intestinal contents of plateau pika (Ochotona curzoniae) in the Qinghai-Tibet plateau of China.</title>
        <authorList>
            <person name="Tian Z."/>
        </authorList>
    </citation>
    <scope>NUCLEOTIDE SEQUENCE [LARGE SCALE GENOMIC DNA]</scope>
    <source>
        <strain evidence="10">527</strain>
        <strain evidence="9">Z527</strain>
    </source>
</reference>
<keyword evidence="4 7" id="KW-1133">Transmembrane helix</keyword>
<dbReference type="Pfam" id="PF07947">
    <property type="entry name" value="YhhN"/>
    <property type="match status" value="1"/>
</dbReference>
<feature type="region of interest" description="Disordered" evidence="6">
    <location>
        <begin position="1"/>
        <end position="35"/>
    </location>
</feature>
<evidence type="ECO:0000256" key="4">
    <source>
        <dbReference type="ARBA" id="ARBA00022989"/>
    </source>
</evidence>
<feature type="compositionally biased region" description="Pro residues" evidence="6">
    <location>
        <begin position="24"/>
        <end position="34"/>
    </location>
</feature>
<dbReference type="InterPro" id="IPR012506">
    <property type="entry name" value="TMEM86B-like"/>
</dbReference>
<evidence type="ECO:0000256" key="2">
    <source>
        <dbReference type="ARBA" id="ARBA00007375"/>
    </source>
</evidence>
<feature type="transmembrane region" description="Helical" evidence="7">
    <location>
        <begin position="115"/>
        <end position="136"/>
    </location>
</feature>
<dbReference type="AlphaFoldDB" id="A0A5C4MJM7"/>
<evidence type="ECO:0000313" key="10">
    <source>
        <dbReference type="Proteomes" id="UP000306740"/>
    </source>
</evidence>
<evidence type="ECO:0000256" key="3">
    <source>
        <dbReference type="ARBA" id="ARBA00022692"/>
    </source>
</evidence>
<comment type="similarity">
    <text evidence="2">Belongs to the TMEM86 family.</text>
</comment>
<name>A0A5C4MJM7_9ACTN</name>
<dbReference type="OrthoDB" id="4227931at2"/>
<dbReference type="GO" id="GO:0016020">
    <property type="term" value="C:membrane"/>
    <property type="evidence" value="ECO:0007669"/>
    <property type="project" value="UniProtKB-SubCell"/>
</dbReference>
<feature type="transmembrane region" description="Helical" evidence="7">
    <location>
        <begin position="79"/>
        <end position="103"/>
    </location>
</feature>
<dbReference type="PANTHER" id="PTHR31885">
    <property type="entry name" value="GH04784P"/>
    <property type="match status" value="1"/>
</dbReference>
<dbReference type="PANTHER" id="PTHR31885:SF6">
    <property type="entry name" value="GH04784P"/>
    <property type="match status" value="1"/>
</dbReference>